<dbReference type="PANTHER" id="PTHR43095">
    <property type="entry name" value="SUGAR KINASE"/>
    <property type="match status" value="1"/>
</dbReference>
<sequence>MAEGNGPGRVVAVDVGTTLVKAVRYDDAGREAALARRPVAVGRPNAGWCEQDADAVWQAVAETVREVAATPGPDVAALAITAQGDGLWLVDHDGRPAGPAMLWNDGRATDVLEQWRRDGVLDEAARAGNPSRVTAGMSAPLLRWLERHDTDVLDRSASALSAGGWVMHRLTGERWLEESDASAPLLDPAAADWSDALLDLYGLRARRRLLPTVVRAGASAPLTEQAAGELGLPAGTPVVLAPYDVCTTAIGAGALEPGDGSIILGTTIATQVVVDRVAPRETEGIGITVSLGAPGRWLRSLPTMTGGEALQWGARLLGVDDAPALLDLAADAAEDTAGVRFLPYLAPAGERAPFADARARGSLTGLSLDAEPADVARAMVDGLSLTVLECLDLAAAEGVDPSGLAVCGGGAASDLWTGVLAEVCGLPVRRCADSEVGARGAMLVALVALGDVPDLGAAAAAHVRLGEPVEPREGAGARWAERLAEQRALRETLAPTWAAR</sequence>
<name>A0ABP9Q7V2_9ACTN</name>
<dbReference type="InterPro" id="IPR018484">
    <property type="entry name" value="FGGY_N"/>
</dbReference>
<evidence type="ECO:0000259" key="6">
    <source>
        <dbReference type="Pfam" id="PF02782"/>
    </source>
</evidence>
<dbReference type="PROSITE" id="PS00445">
    <property type="entry name" value="FGGY_KINASES_2"/>
    <property type="match status" value="1"/>
</dbReference>
<evidence type="ECO:0000256" key="3">
    <source>
        <dbReference type="ARBA" id="ARBA00022777"/>
    </source>
</evidence>
<evidence type="ECO:0000313" key="7">
    <source>
        <dbReference type="EMBL" id="GAA5156392.1"/>
    </source>
</evidence>
<evidence type="ECO:0000313" key="8">
    <source>
        <dbReference type="Proteomes" id="UP001500221"/>
    </source>
</evidence>
<dbReference type="InterPro" id="IPR000577">
    <property type="entry name" value="Carb_kinase_FGGY"/>
</dbReference>
<evidence type="ECO:0000256" key="4">
    <source>
        <dbReference type="RuleBase" id="RU003733"/>
    </source>
</evidence>
<organism evidence="7 8">
    <name type="scientific">Nocardioides marinquilinus</name>
    <dbReference type="NCBI Taxonomy" id="1210400"/>
    <lineage>
        <taxon>Bacteria</taxon>
        <taxon>Bacillati</taxon>
        <taxon>Actinomycetota</taxon>
        <taxon>Actinomycetes</taxon>
        <taxon>Propionibacteriales</taxon>
        <taxon>Nocardioidaceae</taxon>
        <taxon>Nocardioides</taxon>
    </lineage>
</organism>
<proteinExistence type="inferred from homology"/>
<dbReference type="Proteomes" id="UP001500221">
    <property type="component" value="Unassembled WGS sequence"/>
</dbReference>
<dbReference type="SUPFAM" id="SSF53067">
    <property type="entry name" value="Actin-like ATPase domain"/>
    <property type="match status" value="2"/>
</dbReference>
<dbReference type="InterPro" id="IPR050406">
    <property type="entry name" value="FGGY_Carb_Kinase"/>
</dbReference>
<keyword evidence="2 4" id="KW-0808">Transferase</keyword>
<dbReference type="PANTHER" id="PTHR43095:SF3">
    <property type="entry name" value="L-XYLULOSE_3-KETO-L-GULONATE KINASE"/>
    <property type="match status" value="1"/>
</dbReference>
<dbReference type="InterPro" id="IPR018483">
    <property type="entry name" value="Carb_kinase_FGGY_CS"/>
</dbReference>
<dbReference type="InterPro" id="IPR043129">
    <property type="entry name" value="ATPase_NBD"/>
</dbReference>
<evidence type="ECO:0000259" key="5">
    <source>
        <dbReference type="Pfam" id="PF00370"/>
    </source>
</evidence>
<comment type="caution">
    <text evidence="7">The sequence shown here is derived from an EMBL/GenBank/DDBJ whole genome shotgun (WGS) entry which is preliminary data.</text>
</comment>
<feature type="domain" description="Carbohydrate kinase FGGY C-terminal" evidence="6">
    <location>
        <begin position="293"/>
        <end position="449"/>
    </location>
</feature>
<dbReference type="Pfam" id="PF00370">
    <property type="entry name" value="FGGY_N"/>
    <property type="match status" value="1"/>
</dbReference>
<dbReference type="InterPro" id="IPR018485">
    <property type="entry name" value="FGGY_C"/>
</dbReference>
<comment type="similarity">
    <text evidence="1 4">Belongs to the FGGY kinase family.</text>
</comment>
<dbReference type="PIRSF" id="PIRSF000538">
    <property type="entry name" value="GlpK"/>
    <property type="match status" value="1"/>
</dbReference>
<keyword evidence="8" id="KW-1185">Reference proteome</keyword>
<dbReference type="EMBL" id="BAABKG010000007">
    <property type="protein sequence ID" value="GAA5156392.1"/>
    <property type="molecule type" value="Genomic_DNA"/>
</dbReference>
<dbReference type="Pfam" id="PF02782">
    <property type="entry name" value="FGGY_C"/>
    <property type="match status" value="1"/>
</dbReference>
<accession>A0ABP9Q7V2</accession>
<keyword evidence="3 4" id="KW-0418">Kinase</keyword>
<gene>
    <name evidence="7" type="ORF">GCM10023340_44090</name>
</gene>
<evidence type="ECO:0000256" key="1">
    <source>
        <dbReference type="ARBA" id="ARBA00009156"/>
    </source>
</evidence>
<evidence type="ECO:0000256" key="2">
    <source>
        <dbReference type="ARBA" id="ARBA00022679"/>
    </source>
</evidence>
<dbReference type="GO" id="GO:0016301">
    <property type="term" value="F:kinase activity"/>
    <property type="evidence" value="ECO:0007669"/>
    <property type="project" value="UniProtKB-KW"/>
</dbReference>
<dbReference type="RefSeq" id="WP_345464155.1">
    <property type="nucleotide sequence ID" value="NZ_BAABKG010000007.1"/>
</dbReference>
<feature type="domain" description="Carbohydrate kinase FGGY N-terminal" evidence="5">
    <location>
        <begin position="10"/>
        <end position="251"/>
    </location>
</feature>
<reference evidence="8" key="1">
    <citation type="journal article" date="2019" name="Int. J. Syst. Evol. Microbiol.">
        <title>The Global Catalogue of Microorganisms (GCM) 10K type strain sequencing project: providing services to taxonomists for standard genome sequencing and annotation.</title>
        <authorList>
            <consortium name="The Broad Institute Genomics Platform"/>
            <consortium name="The Broad Institute Genome Sequencing Center for Infectious Disease"/>
            <person name="Wu L."/>
            <person name="Ma J."/>
        </authorList>
    </citation>
    <scope>NUCLEOTIDE SEQUENCE [LARGE SCALE GENOMIC DNA]</scope>
    <source>
        <strain evidence="8">JCM 18459</strain>
    </source>
</reference>
<dbReference type="Gene3D" id="3.30.420.40">
    <property type="match status" value="2"/>
</dbReference>
<protein>
    <submittedName>
        <fullName evidence="7">FGGY-family carbohydrate kinase</fullName>
    </submittedName>
</protein>